<proteinExistence type="predicted"/>
<dbReference type="AlphaFoldDB" id="A0A8X6QR91"/>
<name>A0A8X6QR91_NEPPI</name>
<comment type="caution">
    <text evidence="1">The sequence shown here is derived from an EMBL/GenBank/DDBJ whole genome shotgun (WGS) entry which is preliminary data.</text>
</comment>
<sequence>MGPFIRRQTNTSLNRCYPLTLFAAAEDKSFIYLKILEYRVCYALFVGLDYLINVFRDTNLSVMRNAKRAKLESYDCPFPRYLEASVVRGQAAGIAFIDSGIETTMLLRPAAYRDYCTWRIQVIALAWVEISDQSARDLQSSLPMFKELKINLPAPCASKCDVLSSD</sequence>
<protein>
    <submittedName>
        <fullName evidence="1">Uncharacterized protein</fullName>
    </submittedName>
</protein>
<accession>A0A8X6QR91</accession>
<organism evidence="1 2">
    <name type="scientific">Nephila pilipes</name>
    <name type="common">Giant wood spider</name>
    <name type="synonym">Nephila maculata</name>
    <dbReference type="NCBI Taxonomy" id="299642"/>
    <lineage>
        <taxon>Eukaryota</taxon>
        <taxon>Metazoa</taxon>
        <taxon>Ecdysozoa</taxon>
        <taxon>Arthropoda</taxon>
        <taxon>Chelicerata</taxon>
        <taxon>Arachnida</taxon>
        <taxon>Araneae</taxon>
        <taxon>Araneomorphae</taxon>
        <taxon>Entelegynae</taxon>
        <taxon>Araneoidea</taxon>
        <taxon>Nephilidae</taxon>
        <taxon>Nephila</taxon>
    </lineage>
</organism>
<dbReference type="EMBL" id="BMAW01128677">
    <property type="protein sequence ID" value="GFU26928.1"/>
    <property type="molecule type" value="Genomic_DNA"/>
</dbReference>
<evidence type="ECO:0000313" key="2">
    <source>
        <dbReference type="Proteomes" id="UP000887013"/>
    </source>
</evidence>
<dbReference type="Proteomes" id="UP000887013">
    <property type="component" value="Unassembled WGS sequence"/>
</dbReference>
<gene>
    <name evidence="1" type="ORF">NPIL_97681</name>
</gene>
<reference evidence="1" key="1">
    <citation type="submission" date="2020-08" db="EMBL/GenBank/DDBJ databases">
        <title>Multicomponent nature underlies the extraordinary mechanical properties of spider dragline silk.</title>
        <authorList>
            <person name="Kono N."/>
            <person name="Nakamura H."/>
            <person name="Mori M."/>
            <person name="Yoshida Y."/>
            <person name="Ohtoshi R."/>
            <person name="Malay A.D."/>
            <person name="Moran D.A.P."/>
            <person name="Tomita M."/>
            <person name="Numata K."/>
            <person name="Arakawa K."/>
        </authorList>
    </citation>
    <scope>NUCLEOTIDE SEQUENCE</scope>
</reference>
<evidence type="ECO:0000313" key="1">
    <source>
        <dbReference type="EMBL" id="GFU26928.1"/>
    </source>
</evidence>
<keyword evidence="2" id="KW-1185">Reference proteome</keyword>